<comment type="caution">
    <text evidence="3">The sequence shown here is derived from an EMBL/GenBank/DDBJ whole genome shotgun (WGS) entry which is preliminary data.</text>
</comment>
<evidence type="ECO:0000313" key="3">
    <source>
        <dbReference type="EMBL" id="OQR85977.1"/>
    </source>
</evidence>
<dbReference type="CDD" id="cd14686">
    <property type="entry name" value="bZIP"/>
    <property type="match status" value="1"/>
</dbReference>
<evidence type="ECO:0000256" key="1">
    <source>
        <dbReference type="SAM" id="Coils"/>
    </source>
</evidence>
<organism evidence="3 4">
    <name type="scientific">Achlya hypogyna</name>
    <name type="common">Oomycete</name>
    <name type="synonym">Protoachlya hypogyna</name>
    <dbReference type="NCBI Taxonomy" id="1202772"/>
    <lineage>
        <taxon>Eukaryota</taxon>
        <taxon>Sar</taxon>
        <taxon>Stramenopiles</taxon>
        <taxon>Oomycota</taxon>
        <taxon>Saprolegniomycetes</taxon>
        <taxon>Saprolegniales</taxon>
        <taxon>Achlyaceae</taxon>
        <taxon>Achlya</taxon>
    </lineage>
</organism>
<evidence type="ECO:0008006" key="5">
    <source>
        <dbReference type="Google" id="ProtNLM"/>
    </source>
</evidence>
<dbReference type="EMBL" id="JNBR01001546">
    <property type="protein sequence ID" value="OQR85977.1"/>
    <property type="molecule type" value="Genomic_DNA"/>
</dbReference>
<gene>
    <name evidence="3" type="ORF">ACHHYP_11116</name>
</gene>
<accession>A0A1V9YJW6</accession>
<keyword evidence="4" id="KW-1185">Reference proteome</keyword>
<sequence>MSMGMPESMTFVDDDIASACGYNSEGSMDMDITTVSSSSDDAQAGWDFDVDLEWLATAAEPPAPIVVQAPSSPAPRFEYVGDGATTSVATSPTSSVASSPVAPAAATSRTKKSSKAAIDAYDKKKQYNRERNRRFRLMEKQEASQLTQQIQELQTQLKQINTKKKAAATEEDGSRCSELLPWKDVATIFKTMKEASTEKQSSLQSKVRKYKEIACIMNTWVSKSMAIPDFSDPFKQSWRNSSLMAHESSRRLGFDWITKQLYHNIDAVIQHCGLPSNLQPCSEVHVFPLENEPSYHLVKARQRIEHGTLEEVTQTLQRLYFQRPEGLLDQPDANIMYFRMKSPYGATQQNSYYQNILARQFFDENRYVVFTHSITDDEKYPLDRIQRNWTNWTIAERLGPDKVIIKQVSVANGLRMQNQYLPFDQDPSTMLSTDPVVQFRQFEHKTHVYHQRIFAQDVLRFQQTLAQIRYENATARIDGMTPGTSPVGSPR</sequence>
<feature type="coiled-coil region" evidence="1">
    <location>
        <begin position="136"/>
        <end position="170"/>
    </location>
</feature>
<evidence type="ECO:0000313" key="4">
    <source>
        <dbReference type="Proteomes" id="UP000243579"/>
    </source>
</evidence>
<feature type="region of interest" description="Disordered" evidence="2">
    <location>
        <begin position="86"/>
        <end position="123"/>
    </location>
</feature>
<keyword evidence="1" id="KW-0175">Coiled coil</keyword>
<protein>
    <recommendedName>
        <fullName evidence="5">BZIP domain-containing protein</fullName>
    </recommendedName>
</protein>
<dbReference type="OrthoDB" id="73699at2759"/>
<name>A0A1V9YJW6_ACHHY</name>
<proteinExistence type="predicted"/>
<reference evidence="3 4" key="1">
    <citation type="journal article" date="2014" name="Genome Biol. Evol.">
        <title>The secreted proteins of Achlya hypogyna and Thraustotheca clavata identify the ancestral oomycete secretome and reveal gene acquisitions by horizontal gene transfer.</title>
        <authorList>
            <person name="Misner I."/>
            <person name="Blouin N."/>
            <person name="Leonard G."/>
            <person name="Richards T.A."/>
            <person name="Lane C.E."/>
        </authorList>
    </citation>
    <scope>NUCLEOTIDE SEQUENCE [LARGE SCALE GENOMIC DNA]</scope>
    <source>
        <strain evidence="3 4">ATCC 48635</strain>
    </source>
</reference>
<evidence type="ECO:0000256" key="2">
    <source>
        <dbReference type="SAM" id="MobiDB-lite"/>
    </source>
</evidence>
<feature type="compositionally biased region" description="Low complexity" evidence="2">
    <location>
        <begin position="86"/>
        <end position="108"/>
    </location>
</feature>
<dbReference type="AlphaFoldDB" id="A0A1V9YJW6"/>
<dbReference type="Proteomes" id="UP000243579">
    <property type="component" value="Unassembled WGS sequence"/>
</dbReference>